<dbReference type="RefSeq" id="WP_263749212.1">
    <property type="nucleotide sequence ID" value="NZ_JAOWRF010000409.1"/>
</dbReference>
<evidence type="ECO:0000313" key="1">
    <source>
        <dbReference type="EMBL" id="MCV3217494.1"/>
    </source>
</evidence>
<comment type="caution">
    <text evidence="1">The sequence shown here is derived from an EMBL/GenBank/DDBJ whole genome shotgun (WGS) entry which is preliminary data.</text>
</comment>
<protein>
    <recommendedName>
        <fullName evidence="3">Phycobilisome protein</fullName>
    </recommendedName>
</protein>
<dbReference type="Proteomes" id="UP001526143">
    <property type="component" value="Unassembled WGS sequence"/>
</dbReference>
<name>A0ABT3B994_9CYAN</name>
<gene>
    <name evidence="1" type="ORF">OGM63_28975</name>
</gene>
<organism evidence="1 2">
    <name type="scientific">Plectonema radiosum NIES-515</name>
    <dbReference type="NCBI Taxonomy" id="2986073"/>
    <lineage>
        <taxon>Bacteria</taxon>
        <taxon>Bacillati</taxon>
        <taxon>Cyanobacteriota</taxon>
        <taxon>Cyanophyceae</taxon>
        <taxon>Oscillatoriophycideae</taxon>
        <taxon>Oscillatoriales</taxon>
        <taxon>Microcoleaceae</taxon>
        <taxon>Plectonema</taxon>
    </lineage>
</organism>
<keyword evidence="2" id="KW-1185">Reference proteome</keyword>
<reference evidence="1 2" key="1">
    <citation type="submission" date="2022-10" db="EMBL/GenBank/DDBJ databases">
        <title>Identification of biosynthetic pathway for the production of the potent trypsin inhibitor radiosumin.</title>
        <authorList>
            <person name="Fewer D.P."/>
            <person name="Delbaje E."/>
            <person name="Ouyang X."/>
            <person name="Agostino P.D."/>
            <person name="Wahlsten M."/>
            <person name="Jokela J."/>
            <person name="Permi P."/>
            <person name="Haapaniemi E."/>
            <person name="Koistinen H."/>
        </authorList>
    </citation>
    <scope>NUCLEOTIDE SEQUENCE [LARGE SCALE GENOMIC DNA]</scope>
    <source>
        <strain evidence="1 2">NIES-515</strain>
    </source>
</reference>
<sequence length="110" mass="12979">MKLFDDTVHETNIQDYTQEQVNAWASENMDYSVGLVYSCVVDNESRKLTSTLNIKCQILSLIDYFNRKECKAICLEVFRLAQYCSDWERYFCRDALVQASPLLLRVIYRD</sequence>
<evidence type="ECO:0008006" key="3">
    <source>
        <dbReference type="Google" id="ProtNLM"/>
    </source>
</evidence>
<proteinExistence type="predicted"/>
<evidence type="ECO:0000313" key="2">
    <source>
        <dbReference type="Proteomes" id="UP001526143"/>
    </source>
</evidence>
<accession>A0ABT3B994</accession>
<dbReference type="EMBL" id="JAOWRF010000409">
    <property type="protein sequence ID" value="MCV3217494.1"/>
    <property type="molecule type" value="Genomic_DNA"/>
</dbReference>